<proteinExistence type="predicted"/>
<feature type="domain" description="Teneurin-like YD-shell" evidence="2">
    <location>
        <begin position="6"/>
        <end position="107"/>
    </location>
</feature>
<organism evidence="3 4">
    <name type="scientific">Clostridium aquiflavi</name>
    <dbReference type="NCBI Taxonomy" id="3073603"/>
    <lineage>
        <taxon>Bacteria</taxon>
        <taxon>Bacillati</taxon>
        <taxon>Bacillota</taxon>
        <taxon>Clostridia</taxon>
        <taxon>Eubacteriales</taxon>
        <taxon>Clostridiaceae</taxon>
        <taxon>Clostridium</taxon>
    </lineage>
</organism>
<keyword evidence="1" id="KW-0677">Repeat</keyword>
<comment type="caution">
    <text evidence="3">The sequence shown here is derived from an EMBL/GenBank/DDBJ whole genome shotgun (WGS) entry which is preliminary data.</text>
</comment>
<feature type="domain" description="Teneurin-like YD-shell" evidence="2">
    <location>
        <begin position="134"/>
        <end position="402"/>
    </location>
</feature>
<accession>A0ABU1ELM5</accession>
<feature type="non-terminal residue" evidence="3">
    <location>
        <position position="1"/>
    </location>
</feature>
<dbReference type="PANTHER" id="PTHR32305">
    <property type="match status" value="1"/>
</dbReference>
<dbReference type="RefSeq" id="WP_309556953.1">
    <property type="nucleotide sequence ID" value="NZ_JAVJAN010000088.1"/>
</dbReference>
<gene>
    <name evidence="3" type="ORF">RGC78_16065</name>
</gene>
<dbReference type="EMBL" id="JAVJAN010000088">
    <property type="protein sequence ID" value="MDR5588977.1"/>
    <property type="molecule type" value="Genomic_DNA"/>
</dbReference>
<dbReference type="InterPro" id="IPR022385">
    <property type="entry name" value="Rhs_assc_core"/>
</dbReference>
<keyword evidence="4" id="KW-1185">Reference proteome</keyword>
<evidence type="ECO:0000256" key="1">
    <source>
        <dbReference type="ARBA" id="ARBA00022737"/>
    </source>
</evidence>
<evidence type="ECO:0000259" key="2">
    <source>
        <dbReference type="Pfam" id="PF25023"/>
    </source>
</evidence>
<evidence type="ECO:0000313" key="4">
    <source>
        <dbReference type="Proteomes" id="UP001256646"/>
    </source>
</evidence>
<sequence>YTGNMMYNYTYNDEKLLESKSASGRTLISYTYDKNNNIKSIKDITGKSSIYSYDDADRVKAIVDDNKNTLAVYDYYKNHNIKSVTLGNGIKSDYTYDGDGNVESLVTITSNGEVLVDYKYAYDLNGNRLQKVSSKHKNFYSYDSMNRLVDSSYDGRQENFTYDKVGNRLTKTTNDITERYVYNVKNQLKELHKDSGINYFTYDKQGNTIKEETKDGNNIFEYNTLNQQVKAITKEGNTLVSRYDTEGLRVEIQENEKLSKFIFNKNGDILVESDEDYNVISRFTRGYEIVAADIADKTNSSINYSLSRYYYSVDEQGSTDFITDDSGNIKNEYYYDAFGNVLDSREEVHNRMTYTGQQFDGITQQYYLRARFYNPVIGRFTQEDVYRGDGLNLYAYCGNNPVGYYDPSGYEMCPPGNNKENSWNKFQNENRGQYNSKQEMADAYNKLKANKNEVSSNKPTIKKATELGSNAYGLISEDIPSVRNEEFNKFFNSLTSDELNEIWKDSKLRETIEDRLRQPGGLHEWHLVSRTPKFKEWGITAEQIKELRSSTKDVEFVNPKGKHGGKGSTTAHNELLKIIDSSLDYNTFKRRLNNWANYRLDGGIDSLPNGLQIK</sequence>
<protein>
    <submittedName>
        <fullName evidence="3">RHS repeat-associated core domain-containing protein</fullName>
    </submittedName>
</protein>
<name>A0ABU1ELM5_9CLOT</name>
<dbReference type="NCBIfam" id="TIGR03696">
    <property type="entry name" value="Rhs_assc_core"/>
    <property type="match status" value="1"/>
</dbReference>
<dbReference type="InterPro" id="IPR050708">
    <property type="entry name" value="T6SS_VgrG/RHS"/>
</dbReference>
<dbReference type="PANTHER" id="PTHR32305:SF15">
    <property type="entry name" value="PROTEIN RHSA-RELATED"/>
    <property type="match status" value="1"/>
</dbReference>
<dbReference type="InterPro" id="IPR056823">
    <property type="entry name" value="TEN-like_YD-shell"/>
</dbReference>
<dbReference type="Proteomes" id="UP001256646">
    <property type="component" value="Unassembled WGS sequence"/>
</dbReference>
<dbReference type="Gene3D" id="2.180.10.10">
    <property type="entry name" value="RHS repeat-associated core"/>
    <property type="match status" value="1"/>
</dbReference>
<reference evidence="3 4" key="1">
    <citation type="submission" date="2023-09" db="EMBL/GenBank/DDBJ databases">
        <authorList>
            <person name="Zhai L."/>
        </authorList>
    </citation>
    <scope>NUCLEOTIDE SEQUENCE [LARGE SCALE GENOMIC DNA]</scope>
    <source>
        <strain evidence="3 4">5 N-1</strain>
    </source>
</reference>
<dbReference type="Pfam" id="PF25023">
    <property type="entry name" value="TEN_YD-shell"/>
    <property type="match status" value="2"/>
</dbReference>
<evidence type="ECO:0000313" key="3">
    <source>
        <dbReference type="EMBL" id="MDR5588977.1"/>
    </source>
</evidence>